<dbReference type="InterPro" id="IPR050628">
    <property type="entry name" value="SNF2_RAD54_helicase_TF"/>
</dbReference>
<dbReference type="InterPro" id="IPR000330">
    <property type="entry name" value="SNF2_N"/>
</dbReference>
<evidence type="ECO:0000256" key="2">
    <source>
        <dbReference type="ARBA" id="ARBA00022801"/>
    </source>
</evidence>
<dbReference type="SUPFAM" id="SSF52540">
    <property type="entry name" value="P-loop containing nucleoside triphosphate hydrolases"/>
    <property type="match status" value="1"/>
</dbReference>
<keyword evidence="3" id="KW-0067">ATP-binding</keyword>
<keyword evidence="2" id="KW-0378">Hydrolase</keyword>
<feature type="domain" description="SNF2 N-terminal" evidence="4">
    <location>
        <begin position="5"/>
        <end position="69"/>
    </location>
</feature>
<gene>
    <name evidence="5" type="ORF">POPTR_010G073801</name>
</gene>
<dbReference type="STRING" id="3694.A0A3N7FLU8"/>
<dbReference type="EMBL" id="CM009299">
    <property type="protein sequence ID" value="RQO96379.1"/>
    <property type="molecule type" value="Genomic_DNA"/>
</dbReference>
<organism evidence="5 6">
    <name type="scientific">Populus trichocarpa</name>
    <name type="common">Western balsam poplar</name>
    <name type="synonym">Populus balsamifera subsp. trichocarpa</name>
    <dbReference type="NCBI Taxonomy" id="3694"/>
    <lineage>
        <taxon>Eukaryota</taxon>
        <taxon>Viridiplantae</taxon>
        <taxon>Streptophyta</taxon>
        <taxon>Embryophyta</taxon>
        <taxon>Tracheophyta</taxon>
        <taxon>Spermatophyta</taxon>
        <taxon>Magnoliopsida</taxon>
        <taxon>eudicotyledons</taxon>
        <taxon>Gunneridae</taxon>
        <taxon>Pentapetalae</taxon>
        <taxon>rosids</taxon>
        <taxon>fabids</taxon>
        <taxon>Malpighiales</taxon>
        <taxon>Salicaceae</taxon>
        <taxon>Saliceae</taxon>
        <taxon>Populus</taxon>
    </lineage>
</organism>
<dbReference type="GO" id="GO:0005524">
    <property type="term" value="F:ATP binding"/>
    <property type="evidence" value="ECO:0007669"/>
    <property type="project" value="UniProtKB-KW"/>
</dbReference>
<accession>A0A3N7FLU8</accession>
<proteinExistence type="predicted"/>
<protein>
    <recommendedName>
        <fullName evidence="4">SNF2 N-terminal domain-containing protein</fullName>
    </recommendedName>
</protein>
<evidence type="ECO:0000259" key="4">
    <source>
        <dbReference type="Pfam" id="PF00176"/>
    </source>
</evidence>
<dbReference type="InterPro" id="IPR038718">
    <property type="entry name" value="SNF2-like_sf"/>
</dbReference>
<dbReference type="PANTHER" id="PTHR45626">
    <property type="entry name" value="TRANSCRIPTION TERMINATION FACTOR 2-RELATED"/>
    <property type="match status" value="1"/>
</dbReference>
<dbReference type="InParanoid" id="A0A3N7FLU8"/>
<evidence type="ECO:0000256" key="1">
    <source>
        <dbReference type="ARBA" id="ARBA00022741"/>
    </source>
</evidence>
<evidence type="ECO:0000313" key="6">
    <source>
        <dbReference type="Proteomes" id="UP000006729"/>
    </source>
</evidence>
<dbReference type="Gene3D" id="3.40.50.10810">
    <property type="entry name" value="Tandem AAA-ATPase domain"/>
    <property type="match status" value="1"/>
</dbReference>
<keyword evidence="6" id="KW-1185">Reference proteome</keyword>
<evidence type="ECO:0000313" key="5">
    <source>
        <dbReference type="EMBL" id="RQO96379.1"/>
    </source>
</evidence>
<evidence type="ECO:0000256" key="3">
    <source>
        <dbReference type="ARBA" id="ARBA00022840"/>
    </source>
</evidence>
<dbReference type="InterPro" id="IPR027417">
    <property type="entry name" value="P-loop_NTPase"/>
</dbReference>
<dbReference type="PANTHER" id="PTHR45626:SF22">
    <property type="entry name" value="DNA REPAIR PROTEIN RAD5"/>
    <property type="match status" value="1"/>
</dbReference>
<sequence length="110" mass="12068">METRILADSMGLGKTVVTFSLILTRGGRGSTGNQENTKENKDACPNTLSKAKGGTLIVCPVALLGQWKDSEDSIFYKVEWCRVFLDEAHTIKSWMRMGAQSAFALPSNCH</sequence>
<name>A0A3N7FLU8_POPTR</name>
<keyword evidence="1" id="KW-0547">Nucleotide-binding</keyword>
<dbReference type="Proteomes" id="UP000006729">
    <property type="component" value="Chromosome 10"/>
</dbReference>
<reference evidence="5 6" key="1">
    <citation type="journal article" date="2006" name="Science">
        <title>The genome of black cottonwood, Populus trichocarpa (Torr. &amp; Gray).</title>
        <authorList>
            <person name="Tuskan G.A."/>
            <person name="Difazio S."/>
            <person name="Jansson S."/>
            <person name="Bohlmann J."/>
            <person name="Grigoriev I."/>
            <person name="Hellsten U."/>
            <person name="Putnam N."/>
            <person name="Ralph S."/>
            <person name="Rombauts S."/>
            <person name="Salamov A."/>
            <person name="Schein J."/>
            <person name="Sterck L."/>
            <person name="Aerts A."/>
            <person name="Bhalerao R.R."/>
            <person name="Bhalerao R.P."/>
            <person name="Blaudez D."/>
            <person name="Boerjan W."/>
            <person name="Brun A."/>
            <person name="Brunner A."/>
            <person name="Busov V."/>
            <person name="Campbell M."/>
            <person name="Carlson J."/>
            <person name="Chalot M."/>
            <person name="Chapman J."/>
            <person name="Chen G.L."/>
            <person name="Cooper D."/>
            <person name="Coutinho P.M."/>
            <person name="Couturier J."/>
            <person name="Covert S."/>
            <person name="Cronk Q."/>
            <person name="Cunningham R."/>
            <person name="Davis J."/>
            <person name="Degroeve S."/>
            <person name="Dejardin A."/>
            <person name="Depamphilis C."/>
            <person name="Detter J."/>
            <person name="Dirks B."/>
            <person name="Dubchak I."/>
            <person name="Duplessis S."/>
            <person name="Ehlting J."/>
            <person name="Ellis B."/>
            <person name="Gendler K."/>
            <person name="Goodstein D."/>
            <person name="Gribskov M."/>
            <person name="Grimwood J."/>
            <person name="Groover A."/>
            <person name="Gunter L."/>
            <person name="Hamberger B."/>
            <person name="Heinze B."/>
            <person name="Helariutta Y."/>
            <person name="Henrissat B."/>
            <person name="Holligan D."/>
            <person name="Holt R."/>
            <person name="Huang W."/>
            <person name="Islam-Faridi N."/>
            <person name="Jones S."/>
            <person name="Jones-Rhoades M."/>
            <person name="Jorgensen R."/>
            <person name="Joshi C."/>
            <person name="Kangasjarvi J."/>
            <person name="Karlsson J."/>
            <person name="Kelleher C."/>
            <person name="Kirkpatrick R."/>
            <person name="Kirst M."/>
            <person name="Kohler A."/>
            <person name="Kalluri U."/>
            <person name="Larimer F."/>
            <person name="Leebens-Mack J."/>
            <person name="Leple J.C."/>
            <person name="Locascio P."/>
            <person name="Lou Y."/>
            <person name="Lucas S."/>
            <person name="Martin F."/>
            <person name="Montanini B."/>
            <person name="Napoli C."/>
            <person name="Nelson D.R."/>
            <person name="Nelson C."/>
            <person name="Nieminen K."/>
            <person name="Nilsson O."/>
            <person name="Pereda V."/>
            <person name="Peter G."/>
            <person name="Philippe R."/>
            <person name="Pilate G."/>
            <person name="Poliakov A."/>
            <person name="Razumovskaya J."/>
            <person name="Richardson P."/>
            <person name="Rinaldi C."/>
            <person name="Ritland K."/>
            <person name="Rouze P."/>
            <person name="Ryaboy D."/>
            <person name="Schmutz J."/>
            <person name="Schrader J."/>
            <person name="Segerman B."/>
            <person name="Shin H."/>
            <person name="Siddiqui A."/>
            <person name="Sterky F."/>
            <person name="Terry A."/>
            <person name="Tsai C.J."/>
            <person name="Uberbacher E."/>
            <person name="Unneberg P."/>
            <person name="Vahala J."/>
            <person name="Wall K."/>
            <person name="Wessler S."/>
            <person name="Yang G."/>
            <person name="Yin T."/>
            <person name="Douglas C."/>
            <person name="Marra M."/>
            <person name="Sandberg G."/>
            <person name="Van de Peer Y."/>
            <person name="Rokhsar D."/>
        </authorList>
    </citation>
    <scope>NUCLEOTIDE SEQUENCE [LARGE SCALE GENOMIC DNA]</scope>
    <source>
        <strain evidence="6">cv. Nisqually</strain>
    </source>
</reference>
<dbReference type="AlphaFoldDB" id="A0A3N7FLU8"/>
<dbReference type="GO" id="GO:0016787">
    <property type="term" value="F:hydrolase activity"/>
    <property type="evidence" value="ECO:0007669"/>
    <property type="project" value="UniProtKB-KW"/>
</dbReference>
<dbReference type="Pfam" id="PF00176">
    <property type="entry name" value="SNF2-rel_dom"/>
    <property type="match status" value="1"/>
</dbReference>